<dbReference type="PROSITE" id="PS50088">
    <property type="entry name" value="ANK_REPEAT"/>
    <property type="match status" value="1"/>
</dbReference>
<evidence type="ECO:0000313" key="3">
    <source>
        <dbReference type="Proteomes" id="UP000663889"/>
    </source>
</evidence>
<dbReference type="Gene3D" id="1.25.40.20">
    <property type="entry name" value="Ankyrin repeat-containing domain"/>
    <property type="match status" value="1"/>
</dbReference>
<dbReference type="PANTHER" id="PTHR22677">
    <property type="entry name" value="ANKYRIN REPEAT DOMAIN-CONTAINING PROTEIN 60"/>
    <property type="match status" value="1"/>
</dbReference>
<dbReference type="SUPFAM" id="SSF48403">
    <property type="entry name" value="Ankyrin repeat"/>
    <property type="match status" value="1"/>
</dbReference>
<dbReference type="EMBL" id="CAJNOU010003223">
    <property type="protein sequence ID" value="CAF1377963.1"/>
    <property type="molecule type" value="Genomic_DNA"/>
</dbReference>
<dbReference type="SUPFAM" id="SSF56399">
    <property type="entry name" value="ADP-ribosylation"/>
    <property type="match status" value="1"/>
</dbReference>
<gene>
    <name evidence="2" type="ORF">SEV965_LOCUS30256</name>
</gene>
<dbReference type="InterPro" id="IPR002110">
    <property type="entry name" value="Ankyrin_rpt"/>
</dbReference>
<dbReference type="PANTHER" id="PTHR22677:SF4">
    <property type="entry name" value="USHER SYNDROME TYPE-1G PROTEIN-LIKE PROTEIN"/>
    <property type="match status" value="1"/>
</dbReference>
<dbReference type="Proteomes" id="UP000663889">
    <property type="component" value="Unassembled WGS sequence"/>
</dbReference>
<evidence type="ECO:0000256" key="1">
    <source>
        <dbReference type="PROSITE-ProRule" id="PRU00023"/>
    </source>
</evidence>
<accession>A0A815JD40</accession>
<evidence type="ECO:0008006" key="4">
    <source>
        <dbReference type="Google" id="ProtNLM"/>
    </source>
</evidence>
<dbReference type="InterPro" id="IPR039323">
    <property type="entry name" value="ANKRD_45/46/60"/>
</dbReference>
<dbReference type="SMART" id="SM00248">
    <property type="entry name" value="ANK"/>
    <property type="match status" value="1"/>
</dbReference>
<comment type="caution">
    <text evidence="2">The sequence shown here is derived from an EMBL/GenBank/DDBJ whole genome shotgun (WGS) entry which is preliminary data.</text>
</comment>
<keyword evidence="1" id="KW-0040">ANK repeat</keyword>
<dbReference type="Pfam" id="PF12796">
    <property type="entry name" value="Ank_2"/>
    <property type="match status" value="1"/>
</dbReference>
<evidence type="ECO:0000313" key="2">
    <source>
        <dbReference type="EMBL" id="CAF1377963.1"/>
    </source>
</evidence>
<protein>
    <recommendedName>
        <fullName evidence="4">NAD(+)--protein-arginine ADP-ribosyltransferase</fullName>
    </recommendedName>
</protein>
<name>A0A815JD40_9BILA</name>
<reference evidence="2" key="1">
    <citation type="submission" date="2021-02" db="EMBL/GenBank/DDBJ databases">
        <authorList>
            <person name="Nowell W R."/>
        </authorList>
    </citation>
    <scope>NUCLEOTIDE SEQUENCE</scope>
</reference>
<dbReference type="AlphaFoldDB" id="A0A815JD40"/>
<organism evidence="2 3">
    <name type="scientific">Rotaria sordida</name>
    <dbReference type="NCBI Taxonomy" id="392033"/>
    <lineage>
        <taxon>Eukaryota</taxon>
        <taxon>Metazoa</taxon>
        <taxon>Spiralia</taxon>
        <taxon>Gnathifera</taxon>
        <taxon>Rotifera</taxon>
        <taxon>Eurotatoria</taxon>
        <taxon>Bdelloidea</taxon>
        <taxon>Philodinida</taxon>
        <taxon>Philodinidae</taxon>
        <taxon>Rotaria</taxon>
    </lineage>
</organism>
<dbReference type="InterPro" id="IPR036770">
    <property type="entry name" value="Ankyrin_rpt-contain_sf"/>
</dbReference>
<proteinExistence type="predicted"/>
<feature type="repeat" description="ANK" evidence="1">
    <location>
        <begin position="12"/>
        <end position="44"/>
    </location>
</feature>
<sequence>MSLEEINQMEPNGSTALHVAAYRGHEKIVELLLQKGACCSTVNKYNCTPLDEAKTDNIKQLICRRMNRTRFISDASIEWILSTNDADFQAAEYWENLKTYGTDPQFYQLITYIKKNYLEKDLQDIDGINTIKQYFDMAINEKDPVYLLQAYTAETGFYSTLNVHLAQLQLENLTAKENLSRAYYIGIIARHPKLKTFSYTGVTFRGMMITNNDLKQYKRGTRILTKTFSSTSKQKDIALGFLHDNSGADDRLSTICVYEIRNERTALDIEHISLFQDEKENFGHSYVVKKDFFSGAISREFSVYDITEKQLIYRIESRFALRHNNEIVAYPSKQVVGKLTGRPSLWKYFADISLLDPSSNKWINGNITETSTWRMREFTINWNGTCIILKSKSDILSNEFYEKGRHELLAQFKQRPASRLWVARYNMDIYSIKFPEALYLLALAVHELKSSPRRGKK</sequence>
<dbReference type="PROSITE" id="PS50297">
    <property type="entry name" value="ANK_REP_REGION"/>
    <property type="match status" value="1"/>
</dbReference>
<dbReference type="Gene3D" id="3.90.176.10">
    <property type="entry name" value="Toxin ADP-ribosyltransferase, Chain A, domain 1"/>
    <property type="match status" value="1"/>
</dbReference>